<protein>
    <recommendedName>
        <fullName evidence="2">Fe2OG dioxygenase domain-containing protein</fullName>
    </recommendedName>
</protein>
<evidence type="ECO:0000313" key="4">
    <source>
        <dbReference type="Proteomes" id="UP000053617"/>
    </source>
</evidence>
<dbReference type="Pfam" id="PF13640">
    <property type="entry name" value="2OG-FeII_Oxy_3"/>
    <property type="match status" value="1"/>
</dbReference>
<dbReference type="Proteomes" id="UP000053617">
    <property type="component" value="Unassembled WGS sequence"/>
</dbReference>
<feature type="compositionally biased region" description="Low complexity" evidence="1">
    <location>
        <begin position="935"/>
        <end position="948"/>
    </location>
</feature>
<dbReference type="PANTHER" id="PTHR33099">
    <property type="entry name" value="FE2OG DIOXYGENASE DOMAIN-CONTAINING PROTEIN"/>
    <property type="match status" value="1"/>
</dbReference>
<dbReference type="PROSITE" id="PS51471">
    <property type="entry name" value="FE2OG_OXY"/>
    <property type="match status" value="1"/>
</dbReference>
<dbReference type="EMBL" id="KN847475">
    <property type="protein sequence ID" value="KIX09823.1"/>
    <property type="molecule type" value="Genomic_DNA"/>
</dbReference>
<dbReference type="OrthoDB" id="4157600at2759"/>
<organism evidence="3 4">
    <name type="scientific">Rhinocladiella mackenziei CBS 650.93</name>
    <dbReference type="NCBI Taxonomy" id="1442369"/>
    <lineage>
        <taxon>Eukaryota</taxon>
        <taxon>Fungi</taxon>
        <taxon>Dikarya</taxon>
        <taxon>Ascomycota</taxon>
        <taxon>Pezizomycotina</taxon>
        <taxon>Eurotiomycetes</taxon>
        <taxon>Chaetothyriomycetidae</taxon>
        <taxon>Chaetothyriales</taxon>
        <taxon>Herpotrichiellaceae</taxon>
        <taxon>Rhinocladiella</taxon>
    </lineage>
</organism>
<dbReference type="HOGENOM" id="CLU_007520_1_2_1"/>
<keyword evidence="4" id="KW-1185">Reference proteome</keyword>
<evidence type="ECO:0000313" key="3">
    <source>
        <dbReference type="EMBL" id="KIX09823.1"/>
    </source>
</evidence>
<gene>
    <name evidence="3" type="ORF">Z518_00904</name>
</gene>
<dbReference type="AlphaFoldDB" id="A0A0D2HGL8"/>
<dbReference type="VEuPathDB" id="FungiDB:Z518_00904"/>
<reference evidence="3 4" key="1">
    <citation type="submission" date="2015-01" db="EMBL/GenBank/DDBJ databases">
        <title>The Genome Sequence of Rhinocladiella mackenzie CBS 650.93.</title>
        <authorList>
            <consortium name="The Broad Institute Genomics Platform"/>
            <person name="Cuomo C."/>
            <person name="de Hoog S."/>
            <person name="Gorbushina A."/>
            <person name="Stielow B."/>
            <person name="Teixiera M."/>
            <person name="Abouelleil A."/>
            <person name="Chapman S.B."/>
            <person name="Priest M."/>
            <person name="Young S.K."/>
            <person name="Wortman J."/>
            <person name="Nusbaum C."/>
            <person name="Birren B."/>
        </authorList>
    </citation>
    <scope>NUCLEOTIDE SEQUENCE [LARGE SCALE GENOMIC DNA]</scope>
    <source>
        <strain evidence="3 4">CBS 650.93</strain>
    </source>
</reference>
<evidence type="ECO:0000256" key="1">
    <source>
        <dbReference type="SAM" id="MobiDB-lite"/>
    </source>
</evidence>
<name>A0A0D2HGL8_9EURO</name>
<feature type="compositionally biased region" description="Polar residues" evidence="1">
    <location>
        <begin position="954"/>
        <end position="963"/>
    </location>
</feature>
<dbReference type="Gene3D" id="2.60.120.620">
    <property type="entry name" value="q2cbj1_9rhob like domain"/>
    <property type="match status" value="1"/>
</dbReference>
<dbReference type="InterPro" id="IPR044862">
    <property type="entry name" value="Pro_4_hyd_alph_FE2OG_OXY"/>
</dbReference>
<dbReference type="InterPro" id="IPR005123">
    <property type="entry name" value="Oxoglu/Fe-dep_dioxygenase_dom"/>
</dbReference>
<evidence type="ECO:0000259" key="2">
    <source>
        <dbReference type="PROSITE" id="PS51471"/>
    </source>
</evidence>
<dbReference type="GeneID" id="25288975"/>
<feature type="region of interest" description="Disordered" evidence="1">
    <location>
        <begin position="929"/>
        <end position="1008"/>
    </location>
</feature>
<dbReference type="RefSeq" id="XP_013276959.1">
    <property type="nucleotide sequence ID" value="XM_013421505.1"/>
</dbReference>
<proteinExistence type="predicted"/>
<sequence length="1008" mass="112032">MAKAATCLPLADDIKDEVATVLSEILGPSSFACGSCIQRPPNPGLILNDHGIIGLPLSKYDADVLKSESKQSPFGKGAETVVNTAVRKSWQLDPSQFTISNPEWDEMMEKVLHHVYEGLLLSCGTENVAAELYKLLLYEEDSFFLPHKDTEKVPGMFGTLVICLSSMHEGGDLVLSHGDDTVEFKTSPTSAFGMSFAAWYSDVLHQVKPVTKGYRLVLTYNLIRRGGTPGQPAPPSLGVYKQRLVTALNQYTALIQADPTSPKYLIHKFEHQYTQANLGVRHLKGSDLGQTQCLQEVAAELDFKLYLATMEKTVIKDDEGDYNGYSSGLSYEPEEFERKISINHVVSLDGSRVDDPTLYSGVDVDEDTILDLEGYNQKDPDSEEHSGFTGNEGCTATFWYRDAVLIIVPPAENIQFLYNCDRRDDKVWSWMKELRRKADSCSSAKADSLYLCQAIANFKGSRRSLPPIGGRNQTSGRALMNEAATIALERDKLDLYDKIAERISGPWGAEIFEQLGRIMALEGHFDLAKARIKTALDSATTLAAKHEALTMVEQGYLADSPRFKQWMAEELVQAIDQVMNSGKMRKVDCSSLADIIDAWESEDIVQRIVPRVKSCSTACQVGFANRLMEWVGSPDEIPEEGTAHKTLSLNDRVALSTPIFANIWRNFRLESKPIALPVGTNNRENYWIKPPLTKEDEDKQYQDSLLNGADIAGLLNHTINLNVLTDAEIQGCLETQVRAANNVVCEYTLVPFVKSILEQKVDCHKLDQASKQPLPQSIELVAQILERYVQTCVGKEPSGRVNWAQPPRGCRGTFCSDCAAVNRFLQDPRQQVGRFPVGKQRRHHLHQHFTDIHGTTYTVTTLRNSNPNVWQITKRDLIGEECKAWRCRHDDAQRKTTDLRSAGPLELYLGDMARSILSLNVAEIAYGRTHRQKSNSDSSQQSASATLSRPPLQEQDTNSQPGTDQRGVKRSVNSGAEGSSKKPKSAIPSSNAEYVQTPHGPAEIIDLT</sequence>
<dbReference type="PANTHER" id="PTHR33099:SF7">
    <property type="entry name" value="MYND-TYPE DOMAIN-CONTAINING PROTEIN"/>
    <property type="match status" value="1"/>
</dbReference>
<feature type="domain" description="Fe2OG dioxygenase" evidence="2">
    <location>
        <begin position="125"/>
        <end position="224"/>
    </location>
</feature>
<accession>A0A0D2HGL8</accession>